<evidence type="ECO:0000256" key="3">
    <source>
        <dbReference type="ARBA" id="ARBA00009490"/>
    </source>
</evidence>
<comment type="cofactor">
    <cofactor evidence="1">
        <name>Ca(2+)</name>
        <dbReference type="ChEBI" id="CHEBI:29108"/>
    </cofactor>
</comment>
<dbReference type="InterPro" id="IPR006026">
    <property type="entry name" value="Peptidase_Metallo"/>
</dbReference>
<dbReference type="InterPro" id="IPR011049">
    <property type="entry name" value="Serralysin-like_metalloprot_C"/>
</dbReference>
<dbReference type="GO" id="GO:0005615">
    <property type="term" value="C:extracellular space"/>
    <property type="evidence" value="ECO:0007669"/>
    <property type="project" value="InterPro"/>
</dbReference>
<dbReference type="GO" id="GO:0005509">
    <property type="term" value="F:calcium ion binding"/>
    <property type="evidence" value="ECO:0007669"/>
    <property type="project" value="InterPro"/>
</dbReference>
<accession>A0A936YS62</accession>
<dbReference type="SUPFAM" id="SSF55486">
    <property type="entry name" value="Metalloproteases ('zincins'), catalytic domain"/>
    <property type="match status" value="1"/>
</dbReference>
<dbReference type="InterPro" id="IPR050557">
    <property type="entry name" value="RTX_toxin/Mannuronan_C5-epim"/>
</dbReference>
<evidence type="ECO:0000256" key="2">
    <source>
        <dbReference type="ARBA" id="ARBA00004613"/>
    </source>
</evidence>
<comment type="similarity">
    <text evidence="3">Belongs to the peptidase M10B family.</text>
</comment>
<evidence type="ECO:0000259" key="6">
    <source>
        <dbReference type="SMART" id="SM00235"/>
    </source>
</evidence>
<dbReference type="SMART" id="SM00235">
    <property type="entry name" value="ZnMc"/>
    <property type="match status" value="1"/>
</dbReference>
<dbReference type="PROSITE" id="PS00330">
    <property type="entry name" value="HEMOLYSIN_CALCIUM"/>
    <property type="match status" value="1"/>
</dbReference>
<keyword evidence="8" id="KW-1185">Reference proteome</keyword>
<dbReference type="GO" id="GO:0008237">
    <property type="term" value="F:metallopeptidase activity"/>
    <property type="evidence" value="ECO:0007669"/>
    <property type="project" value="InterPro"/>
</dbReference>
<dbReference type="Gene3D" id="2.150.10.10">
    <property type="entry name" value="Serralysin-like metalloprotease, C-terminal"/>
    <property type="match status" value="1"/>
</dbReference>
<dbReference type="GO" id="GO:0006508">
    <property type="term" value="P:proteolysis"/>
    <property type="evidence" value="ECO:0007669"/>
    <property type="project" value="InterPro"/>
</dbReference>
<comment type="caution">
    <text evidence="7">The sequence shown here is derived from an EMBL/GenBank/DDBJ whole genome shotgun (WGS) entry which is preliminary data.</text>
</comment>
<evidence type="ECO:0000256" key="1">
    <source>
        <dbReference type="ARBA" id="ARBA00001913"/>
    </source>
</evidence>
<dbReference type="InterPro" id="IPR034033">
    <property type="entry name" value="Serralysin-like"/>
</dbReference>
<dbReference type="Pfam" id="PF08548">
    <property type="entry name" value="Peptidase_M10_C"/>
    <property type="match status" value="1"/>
</dbReference>
<keyword evidence="5" id="KW-0677">Repeat</keyword>
<dbReference type="Gene3D" id="3.40.390.10">
    <property type="entry name" value="Collagenase (Catalytic Domain)"/>
    <property type="match status" value="1"/>
</dbReference>
<evidence type="ECO:0000256" key="5">
    <source>
        <dbReference type="ARBA" id="ARBA00022737"/>
    </source>
</evidence>
<dbReference type="EMBL" id="JAEQNC010000015">
    <property type="protein sequence ID" value="MBL0374748.1"/>
    <property type="molecule type" value="Genomic_DNA"/>
</dbReference>
<sequence length="495" mass="52208">MAGNGSTPINVSATGDALIDGLLYGTAWSGPVITYAFPDNPMAYSYQKEAQAAFAQASSLQVVATLFAIEQDAGTDGDDGFSVEGFTNVEISLGASESANLRIAQSSAPSTSYTYMPDGIDQAGDMWFGQQFDYTSAQAGNYAWHTILHEIGHALGLKHGNDAVNGFDALPSEYDALEYTVMTYRSYEGSSTDGYTYSQWSAPQTYMMGDIAALQHIYGADFTTNAGDTRYTWSQASGDTFVNGKLAINAGGTAIFATIWDGGGVDTYDLGSYTTDLDINLAPGQSSTFNDRQLAALGRGHSASGNIYNALQYEGDARSLIENAIGGFGDDTMAGNIASNMLAGRAGNDQLFGNEGSDHLLGGYGRDRLFGEADNDELRGGRDCDRLSGGAGDDMLYGGRDADTLDGGAGNDKLFGGKGADVFNFEIGYGSDTIADFRDGMDTISLRAFGFSGAPEALAHAEQIGKDVVFTFAEEDVLTVRGIDIGQLSARDFAL</sequence>
<dbReference type="InterPro" id="IPR018511">
    <property type="entry name" value="Hemolysin-typ_Ca-bd_CS"/>
</dbReference>
<dbReference type="GO" id="GO:0008270">
    <property type="term" value="F:zinc ion binding"/>
    <property type="evidence" value="ECO:0007669"/>
    <property type="project" value="InterPro"/>
</dbReference>
<dbReference type="PANTHER" id="PTHR38340:SF1">
    <property type="entry name" value="S-LAYER PROTEIN"/>
    <property type="match status" value="1"/>
</dbReference>
<feature type="domain" description="Peptidase metallopeptidase" evidence="6">
    <location>
        <begin position="24"/>
        <end position="199"/>
    </location>
</feature>
<name>A0A936YS62_9HYPH</name>
<dbReference type="Pfam" id="PF00353">
    <property type="entry name" value="HemolysinCabind"/>
    <property type="match status" value="2"/>
</dbReference>
<evidence type="ECO:0000313" key="7">
    <source>
        <dbReference type="EMBL" id="MBL0374748.1"/>
    </source>
</evidence>
<protein>
    <submittedName>
        <fullName evidence="7">M10 family metallopeptidase C-terminal domain-containing protein</fullName>
    </submittedName>
</protein>
<dbReference type="PRINTS" id="PR00313">
    <property type="entry name" value="CABNDNGRPT"/>
</dbReference>
<organism evidence="7 8">
    <name type="scientific">Rhizobium setariae</name>
    <dbReference type="NCBI Taxonomy" id="2801340"/>
    <lineage>
        <taxon>Bacteria</taxon>
        <taxon>Pseudomonadati</taxon>
        <taxon>Pseudomonadota</taxon>
        <taxon>Alphaproteobacteria</taxon>
        <taxon>Hyphomicrobiales</taxon>
        <taxon>Rhizobiaceae</taxon>
        <taxon>Rhizobium/Agrobacterium group</taxon>
        <taxon>Rhizobium</taxon>
    </lineage>
</organism>
<dbReference type="PANTHER" id="PTHR38340">
    <property type="entry name" value="S-LAYER PROTEIN"/>
    <property type="match status" value="1"/>
</dbReference>
<keyword evidence="4" id="KW-0964">Secreted</keyword>
<dbReference type="RefSeq" id="WP_201663294.1">
    <property type="nucleotide sequence ID" value="NZ_JAEQNC010000015.1"/>
</dbReference>
<dbReference type="SUPFAM" id="SSF51120">
    <property type="entry name" value="beta-Roll"/>
    <property type="match status" value="2"/>
</dbReference>
<dbReference type="AlphaFoldDB" id="A0A936YS62"/>
<dbReference type="InterPro" id="IPR024079">
    <property type="entry name" value="MetalloPept_cat_dom_sf"/>
</dbReference>
<gene>
    <name evidence="7" type="ORF">JJB09_22290</name>
</gene>
<proteinExistence type="inferred from homology"/>
<comment type="subcellular location">
    <subcellularLocation>
        <location evidence="2">Secreted</location>
    </subcellularLocation>
</comment>
<evidence type="ECO:0000313" key="8">
    <source>
        <dbReference type="Proteomes" id="UP000633219"/>
    </source>
</evidence>
<reference evidence="7" key="1">
    <citation type="submission" date="2021-01" db="EMBL/GenBank/DDBJ databases">
        <title>Rhizobium sp. strain KVB221 16S ribosomal RNA gene Genome sequencing and assembly.</title>
        <authorList>
            <person name="Kang M."/>
        </authorList>
    </citation>
    <scope>NUCLEOTIDE SEQUENCE</scope>
    <source>
        <strain evidence="7">KVB221</strain>
    </source>
</reference>
<dbReference type="InterPro" id="IPR001343">
    <property type="entry name" value="Hemolysn_Ca-bd"/>
</dbReference>
<evidence type="ECO:0000256" key="4">
    <source>
        <dbReference type="ARBA" id="ARBA00022525"/>
    </source>
</evidence>
<dbReference type="CDD" id="cd04277">
    <property type="entry name" value="ZnMc_serralysin_like"/>
    <property type="match status" value="1"/>
</dbReference>
<dbReference type="Proteomes" id="UP000633219">
    <property type="component" value="Unassembled WGS sequence"/>
</dbReference>
<dbReference type="InterPro" id="IPR013858">
    <property type="entry name" value="Peptidase_M10B_C"/>
</dbReference>